<dbReference type="Proteomes" id="UP000887564">
    <property type="component" value="Unplaced"/>
</dbReference>
<name>A0A914RYN1_PAREQ</name>
<reference evidence="3" key="1">
    <citation type="submission" date="2022-11" db="UniProtKB">
        <authorList>
            <consortium name="WormBaseParasite"/>
        </authorList>
    </citation>
    <scope>IDENTIFICATION</scope>
</reference>
<sequence length="61" mass="7186">MGNERHSSKSRRERDAKRRSRSKSPKHEKNRRDRSRSPRDRRDRDPAGKVICQVRGTICAA</sequence>
<feature type="compositionally biased region" description="Basic and acidic residues" evidence="1">
    <location>
        <begin position="1"/>
        <end position="16"/>
    </location>
</feature>
<organism evidence="2 3">
    <name type="scientific">Parascaris equorum</name>
    <name type="common">Equine roundworm</name>
    <dbReference type="NCBI Taxonomy" id="6256"/>
    <lineage>
        <taxon>Eukaryota</taxon>
        <taxon>Metazoa</taxon>
        <taxon>Ecdysozoa</taxon>
        <taxon>Nematoda</taxon>
        <taxon>Chromadorea</taxon>
        <taxon>Rhabditida</taxon>
        <taxon>Spirurina</taxon>
        <taxon>Ascaridomorpha</taxon>
        <taxon>Ascaridoidea</taxon>
        <taxon>Ascarididae</taxon>
        <taxon>Parascaris</taxon>
    </lineage>
</organism>
<dbReference type="AlphaFoldDB" id="A0A914RYN1"/>
<feature type="compositionally biased region" description="Basic and acidic residues" evidence="1">
    <location>
        <begin position="25"/>
        <end position="47"/>
    </location>
</feature>
<protein>
    <submittedName>
        <fullName evidence="3">Uncharacterized protein</fullName>
    </submittedName>
</protein>
<feature type="region of interest" description="Disordered" evidence="1">
    <location>
        <begin position="1"/>
        <end position="50"/>
    </location>
</feature>
<dbReference type="WBParaSite" id="PEQ_0001161501-mRNA-1">
    <property type="protein sequence ID" value="PEQ_0001161501-mRNA-1"/>
    <property type="gene ID" value="PEQ_0001161501"/>
</dbReference>
<keyword evidence="2" id="KW-1185">Reference proteome</keyword>
<evidence type="ECO:0000256" key="1">
    <source>
        <dbReference type="SAM" id="MobiDB-lite"/>
    </source>
</evidence>
<evidence type="ECO:0000313" key="3">
    <source>
        <dbReference type="WBParaSite" id="PEQ_0001161501-mRNA-1"/>
    </source>
</evidence>
<proteinExistence type="predicted"/>
<evidence type="ECO:0000313" key="2">
    <source>
        <dbReference type="Proteomes" id="UP000887564"/>
    </source>
</evidence>
<accession>A0A914RYN1</accession>